<evidence type="ECO:0000256" key="1">
    <source>
        <dbReference type="ARBA" id="ARBA00023002"/>
    </source>
</evidence>
<gene>
    <name evidence="3" type="ORF">SAMN05421538_11620</name>
</gene>
<protein>
    <submittedName>
        <fullName evidence="3">Glycine/D-amino acid oxidase</fullName>
    </submittedName>
</protein>
<dbReference type="OrthoDB" id="9806452at2"/>
<dbReference type="GO" id="GO:0016491">
    <property type="term" value="F:oxidoreductase activity"/>
    <property type="evidence" value="ECO:0007669"/>
    <property type="project" value="UniProtKB-KW"/>
</dbReference>
<dbReference type="PANTHER" id="PTHR13847:SF287">
    <property type="entry name" value="FAD-DEPENDENT OXIDOREDUCTASE DOMAIN-CONTAINING PROTEIN 1"/>
    <property type="match status" value="1"/>
</dbReference>
<keyword evidence="1" id="KW-0560">Oxidoreductase</keyword>
<dbReference type="Gene3D" id="3.50.50.60">
    <property type="entry name" value="FAD/NAD(P)-binding domain"/>
    <property type="match status" value="1"/>
</dbReference>
<dbReference type="Gene3D" id="3.30.9.10">
    <property type="entry name" value="D-Amino Acid Oxidase, subunit A, domain 2"/>
    <property type="match status" value="1"/>
</dbReference>
<evidence type="ECO:0000313" key="4">
    <source>
        <dbReference type="Proteomes" id="UP000199344"/>
    </source>
</evidence>
<dbReference type="InterPro" id="IPR006076">
    <property type="entry name" value="FAD-dep_OxRdtase"/>
</dbReference>
<dbReference type="GO" id="GO:0005737">
    <property type="term" value="C:cytoplasm"/>
    <property type="evidence" value="ECO:0007669"/>
    <property type="project" value="TreeGrafter"/>
</dbReference>
<feature type="domain" description="FAD dependent oxidoreductase" evidence="2">
    <location>
        <begin position="15"/>
        <end position="374"/>
    </location>
</feature>
<dbReference type="Pfam" id="PF01266">
    <property type="entry name" value="DAO"/>
    <property type="match status" value="1"/>
</dbReference>
<accession>A0A1G7H0T6</accession>
<proteinExistence type="predicted"/>
<dbReference type="PANTHER" id="PTHR13847">
    <property type="entry name" value="SARCOSINE DEHYDROGENASE-RELATED"/>
    <property type="match status" value="1"/>
</dbReference>
<dbReference type="RefSeq" id="WP_090525588.1">
    <property type="nucleotide sequence ID" value="NZ_FNAH01000016.1"/>
</dbReference>
<evidence type="ECO:0000313" key="3">
    <source>
        <dbReference type="EMBL" id="SDE94028.1"/>
    </source>
</evidence>
<dbReference type="GO" id="GO:0032981">
    <property type="term" value="P:mitochondrial respiratory chain complex I assembly"/>
    <property type="evidence" value="ECO:0007669"/>
    <property type="project" value="TreeGrafter"/>
</dbReference>
<name>A0A1G7H0T6_9RHOB</name>
<sequence length="405" mass="44706">MPIPAYKPPKRSSYDIVIVGGAVIGSSTAYWLSQRLGPGASVLVIERDSSYEFSSTALSTSAIRQQYSNPINVKISQFGIEFIRSFVERMTAFYTDEAPPDLGFREHGYLYCVSPEGVEAARDRVELQRSLGAHTVFLEPGPLKDRFPWLNVEDLGGGAWGARDEGWFDSMGMLNGLRRAARCSGVEYIDNAVTGLDVEESRVTTVHLSTGEAVRCGTLVNAAGPRAQQICAMAGLSIPVAPHKRYSFVFASETPIPGRMPNVIDLTGTFVRPEGELFLTGNTPLDNGPADYDDFAICHEEFEDCIWPALWHRIPDFEALKVKQCWTGHYEYNMLDHNGIVGFHPEIANFMFANGFSGHGLQQAPAVGRAVAELLVDGAFQTLDLTPFRYERIPLNEPFLEEAVI</sequence>
<keyword evidence="4" id="KW-1185">Reference proteome</keyword>
<dbReference type="AlphaFoldDB" id="A0A1G7H0T6"/>
<dbReference type="EMBL" id="FNAH01000016">
    <property type="protein sequence ID" value="SDE94028.1"/>
    <property type="molecule type" value="Genomic_DNA"/>
</dbReference>
<evidence type="ECO:0000259" key="2">
    <source>
        <dbReference type="Pfam" id="PF01266"/>
    </source>
</evidence>
<reference evidence="3 4" key="1">
    <citation type="submission" date="2016-10" db="EMBL/GenBank/DDBJ databases">
        <authorList>
            <person name="de Groot N.N."/>
        </authorList>
    </citation>
    <scope>NUCLEOTIDE SEQUENCE [LARGE SCALE GENOMIC DNA]</scope>
    <source>
        <strain evidence="3 4">DSM 22220</strain>
    </source>
</reference>
<dbReference type="InterPro" id="IPR036188">
    <property type="entry name" value="FAD/NAD-bd_sf"/>
</dbReference>
<dbReference type="STRING" id="591205.SAMN05421538_11620"/>
<dbReference type="Proteomes" id="UP000199344">
    <property type="component" value="Unassembled WGS sequence"/>
</dbReference>
<organism evidence="3 4">
    <name type="scientific">Paracoccus isoporae</name>
    <dbReference type="NCBI Taxonomy" id="591205"/>
    <lineage>
        <taxon>Bacteria</taxon>
        <taxon>Pseudomonadati</taxon>
        <taxon>Pseudomonadota</taxon>
        <taxon>Alphaproteobacteria</taxon>
        <taxon>Rhodobacterales</taxon>
        <taxon>Paracoccaceae</taxon>
        <taxon>Paracoccus</taxon>
    </lineage>
</organism>
<dbReference type="SUPFAM" id="SSF51905">
    <property type="entry name" value="FAD/NAD(P)-binding domain"/>
    <property type="match status" value="1"/>
</dbReference>